<dbReference type="Proteomes" id="UP000248817">
    <property type="component" value="Unassembled WGS sequence"/>
</dbReference>
<dbReference type="AlphaFoldDB" id="A0A2V5IVG6"/>
<sequence length="162" mass="17735">MAQTDINCVGITGVGCKALYGSSAVKHTGLIVSHGLHSCPNLVALVLNLESPKQTIAGVNGANTLFKFKMLLLLDSPEMNPQGKFSEVKAERHKHHGAWMSISKRPCLASGGTNAAILRYSANGPERGETDPYLENKSHWTRRDQARRRIGIDFLLKTLRQT</sequence>
<evidence type="ECO:0000313" key="1">
    <source>
        <dbReference type="EMBL" id="PYI28037.1"/>
    </source>
</evidence>
<dbReference type="EMBL" id="KZ825557">
    <property type="protein sequence ID" value="PYI28037.1"/>
    <property type="molecule type" value="Genomic_DNA"/>
</dbReference>
<reference evidence="1 2" key="1">
    <citation type="submission" date="2018-02" db="EMBL/GenBank/DDBJ databases">
        <title>The genomes of Aspergillus section Nigri reveals drivers in fungal speciation.</title>
        <authorList>
            <consortium name="DOE Joint Genome Institute"/>
            <person name="Vesth T.C."/>
            <person name="Nybo J."/>
            <person name="Theobald S."/>
            <person name="Brandl J."/>
            <person name="Frisvad J.C."/>
            <person name="Nielsen K.F."/>
            <person name="Lyhne E.K."/>
            <person name="Kogle M.E."/>
            <person name="Kuo A."/>
            <person name="Riley R."/>
            <person name="Clum A."/>
            <person name="Nolan M."/>
            <person name="Lipzen A."/>
            <person name="Salamov A."/>
            <person name="Henrissat B."/>
            <person name="Wiebenga A."/>
            <person name="De vries R.P."/>
            <person name="Grigoriev I.V."/>
            <person name="Mortensen U.H."/>
            <person name="Andersen M.R."/>
            <person name="Baker S.E."/>
        </authorList>
    </citation>
    <scope>NUCLEOTIDE SEQUENCE [LARGE SCALE GENOMIC DNA]</scope>
    <source>
        <strain evidence="1 2">CBS 114.80</strain>
    </source>
</reference>
<evidence type="ECO:0000313" key="2">
    <source>
        <dbReference type="Proteomes" id="UP000248817"/>
    </source>
</evidence>
<gene>
    <name evidence="1" type="ORF">BP00DRAFT_275878</name>
</gene>
<protein>
    <submittedName>
        <fullName evidence="1">Uncharacterized protein</fullName>
    </submittedName>
</protein>
<proteinExistence type="predicted"/>
<name>A0A2V5IVG6_9EURO</name>
<organism evidence="1 2">
    <name type="scientific">Aspergillus indologenus CBS 114.80</name>
    <dbReference type="NCBI Taxonomy" id="1450541"/>
    <lineage>
        <taxon>Eukaryota</taxon>
        <taxon>Fungi</taxon>
        <taxon>Dikarya</taxon>
        <taxon>Ascomycota</taxon>
        <taxon>Pezizomycotina</taxon>
        <taxon>Eurotiomycetes</taxon>
        <taxon>Eurotiomycetidae</taxon>
        <taxon>Eurotiales</taxon>
        <taxon>Aspergillaceae</taxon>
        <taxon>Aspergillus</taxon>
        <taxon>Aspergillus subgen. Circumdati</taxon>
    </lineage>
</organism>
<accession>A0A2V5IVG6</accession>
<keyword evidence="2" id="KW-1185">Reference proteome</keyword>